<proteinExistence type="predicted"/>
<evidence type="ECO:0000256" key="2">
    <source>
        <dbReference type="ARBA" id="ARBA00023015"/>
    </source>
</evidence>
<evidence type="ECO:0000259" key="5">
    <source>
        <dbReference type="PROSITE" id="PS50937"/>
    </source>
</evidence>
<evidence type="ECO:0000256" key="4">
    <source>
        <dbReference type="ARBA" id="ARBA00023163"/>
    </source>
</evidence>
<name>A0A0A6Y2Y2_9BACI</name>
<dbReference type="PROSITE" id="PS50937">
    <property type="entry name" value="HTH_MERR_2"/>
    <property type="match status" value="1"/>
</dbReference>
<dbReference type="OrthoDB" id="9773308at2"/>
<dbReference type="Proteomes" id="UP000030588">
    <property type="component" value="Unassembled WGS sequence"/>
</dbReference>
<evidence type="ECO:0000313" key="7">
    <source>
        <dbReference type="Proteomes" id="UP000030588"/>
    </source>
</evidence>
<protein>
    <submittedName>
        <fullName evidence="6">MerR family transcriptional regulator</fullName>
    </submittedName>
</protein>
<dbReference type="EMBL" id="JRUN01000003">
    <property type="protein sequence ID" value="KHD86637.1"/>
    <property type="molecule type" value="Genomic_DNA"/>
</dbReference>
<dbReference type="SUPFAM" id="SSF55136">
    <property type="entry name" value="Probable bacterial effector-binding domain"/>
    <property type="match status" value="1"/>
</dbReference>
<feature type="domain" description="HTH merR-type" evidence="5">
    <location>
        <begin position="4"/>
        <end position="73"/>
    </location>
</feature>
<dbReference type="SMART" id="SM00422">
    <property type="entry name" value="HTH_MERR"/>
    <property type="match status" value="1"/>
</dbReference>
<keyword evidence="1" id="KW-0678">Repressor</keyword>
<evidence type="ECO:0000256" key="3">
    <source>
        <dbReference type="ARBA" id="ARBA00023125"/>
    </source>
</evidence>
<organism evidence="6 7">
    <name type="scientific">Heyndrickxia ginsengihumi</name>
    <dbReference type="NCBI Taxonomy" id="363870"/>
    <lineage>
        <taxon>Bacteria</taxon>
        <taxon>Bacillati</taxon>
        <taxon>Bacillota</taxon>
        <taxon>Bacilli</taxon>
        <taxon>Bacillales</taxon>
        <taxon>Bacillaceae</taxon>
        <taxon>Heyndrickxia</taxon>
    </lineage>
</organism>
<dbReference type="Pfam" id="PF13411">
    <property type="entry name" value="MerR_1"/>
    <property type="match status" value="1"/>
</dbReference>
<dbReference type="GO" id="GO:0003677">
    <property type="term" value="F:DNA binding"/>
    <property type="evidence" value="ECO:0007669"/>
    <property type="project" value="UniProtKB-KW"/>
</dbReference>
<dbReference type="PANTHER" id="PTHR30204:SF69">
    <property type="entry name" value="MERR-FAMILY TRANSCRIPTIONAL REGULATOR"/>
    <property type="match status" value="1"/>
</dbReference>
<dbReference type="InterPro" id="IPR047057">
    <property type="entry name" value="MerR_fam"/>
</dbReference>
<dbReference type="GO" id="GO:0003700">
    <property type="term" value="F:DNA-binding transcription factor activity"/>
    <property type="evidence" value="ECO:0007669"/>
    <property type="project" value="InterPro"/>
</dbReference>
<dbReference type="SUPFAM" id="SSF46955">
    <property type="entry name" value="Putative DNA-binding domain"/>
    <property type="match status" value="1"/>
</dbReference>
<dbReference type="InterPro" id="IPR011256">
    <property type="entry name" value="Reg_factor_effector_dom_sf"/>
</dbReference>
<evidence type="ECO:0000313" key="6">
    <source>
        <dbReference type="EMBL" id="KHD86637.1"/>
    </source>
</evidence>
<keyword evidence="3" id="KW-0238">DNA-binding</keyword>
<dbReference type="Gene3D" id="1.10.1660.10">
    <property type="match status" value="1"/>
</dbReference>
<dbReference type="PANTHER" id="PTHR30204">
    <property type="entry name" value="REDOX-CYCLING DRUG-SENSING TRANSCRIPTIONAL ACTIVATOR SOXR"/>
    <property type="match status" value="1"/>
</dbReference>
<dbReference type="AlphaFoldDB" id="A0A0A6Y2Y2"/>
<dbReference type="RefSeq" id="WP_025731102.1">
    <property type="nucleotide sequence ID" value="NZ_JAMAUG010000004.1"/>
</dbReference>
<sequence length="272" mass="31948">MENYLSISEMAAIHHITRQTLIYYDKIGLFTPACTDENGYRYYTVDQIPFLREICFLKSIGIKLKDIKHHIENRNLTSAISLLEYHKEFVDKEIHKLLQTREFIQQRLNLFSEAQQYECKLDKPIVESFPERYAVFVPFERELCKDELHLTLMKAWNILDEYGVLPSEGFGTLILKDQLSERNVFKGAGVYTLLPHADQSIKNKIILPAGKYVCMYKYGMPYDVKYLRELIEWIDDHGYEIVGDVMDACFLDTTFYENDINVDLCQLQIPVK</sequence>
<evidence type="ECO:0000256" key="1">
    <source>
        <dbReference type="ARBA" id="ARBA00022491"/>
    </source>
</evidence>
<reference evidence="6 7" key="1">
    <citation type="submission" date="2014-10" db="EMBL/GenBank/DDBJ databases">
        <title>Draft genome of phytase producing Bacillus ginsengihumi strain M2.11.</title>
        <authorList>
            <person name="Toymentseva A."/>
            <person name="Boulygina E.A."/>
            <person name="Kazakov S.V."/>
            <person name="Kayumov I."/>
            <person name="Suleimanova A.D."/>
            <person name="Mardanova A.M."/>
            <person name="Maria S.N."/>
            <person name="Sergey M.Y."/>
            <person name="Sharipova M.R."/>
        </authorList>
    </citation>
    <scope>NUCLEOTIDE SEQUENCE [LARGE SCALE GENOMIC DNA]</scope>
    <source>
        <strain evidence="6 7">M2.11</strain>
    </source>
</reference>
<gene>
    <name evidence="6" type="ORF">NG54_02125</name>
</gene>
<accession>A0A0A6Y2Y2</accession>
<dbReference type="InterPro" id="IPR000551">
    <property type="entry name" value="MerR-type_HTH_dom"/>
</dbReference>
<comment type="caution">
    <text evidence="6">The sequence shown here is derived from an EMBL/GenBank/DDBJ whole genome shotgun (WGS) entry which is preliminary data.</text>
</comment>
<keyword evidence="2" id="KW-0805">Transcription regulation</keyword>
<dbReference type="CDD" id="cd01107">
    <property type="entry name" value="HTH_BmrR"/>
    <property type="match status" value="1"/>
</dbReference>
<dbReference type="InterPro" id="IPR009061">
    <property type="entry name" value="DNA-bd_dom_put_sf"/>
</dbReference>
<dbReference type="STRING" id="363870.NG54_02125"/>
<keyword evidence="4" id="KW-0804">Transcription</keyword>
<dbReference type="Gene3D" id="3.20.80.10">
    <property type="entry name" value="Regulatory factor, effector binding domain"/>
    <property type="match status" value="1"/>
</dbReference>